<dbReference type="AlphaFoldDB" id="A0A0C1V8V0"/>
<dbReference type="EMBL" id="JTHE02000003">
    <property type="protein sequence ID" value="NEV68966.1"/>
    <property type="molecule type" value="Genomic_DNA"/>
</dbReference>
<organism evidence="1">
    <name type="scientific">Lyngbya confervoides BDU141951</name>
    <dbReference type="NCBI Taxonomy" id="1574623"/>
    <lineage>
        <taxon>Bacteria</taxon>
        <taxon>Bacillati</taxon>
        <taxon>Cyanobacteriota</taxon>
        <taxon>Cyanophyceae</taxon>
        <taxon>Oscillatoriophycideae</taxon>
        <taxon>Oscillatoriales</taxon>
        <taxon>Microcoleaceae</taxon>
        <taxon>Lyngbya</taxon>
    </lineage>
</organism>
<accession>A0A0C1V8V0</accession>
<name>A0A0C1V8V0_9CYAN</name>
<protein>
    <recommendedName>
        <fullName evidence="2">DZANK-type domain-containing protein</fullName>
    </recommendedName>
</protein>
<reference evidence="1" key="3">
    <citation type="submission" date="2020-02" db="EMBL/GenBank/DDBJ databases">
        <authorList>
            <person name="Sarangi A.N."/>
            <person name="Ghosh S."/>
            <person name="Mukherjee M."/>
            <person name="Tripathy S."/>
        </authorList>
    </citation>
    <scope>NUCLEOTIDE SEQUENCE</scope>
    <source>
        <strain evidence="1">BDU141951</strain>
    </source>
</reference>
<evidence type="ECO:0000313" key="1">
    <source>
        <dbReference type="EMBL" id="NEV68966.1"/>
    </source>
</evidence>
<gene>
    <name evidence="1" type="ORF">QQ91_017855</name>
</gene>
<comment type="caution">
    <text evidence="1">The sequence shown here is derived from an EMBL/GenBank/DDBJ whole genome shotgun (WGS) entry which is preliminary data.</text>
</comment>
<reference evidence="1" key="1">
    <citation type="submission" date="2014-11" db="EMBL/GenBank/DDBJ databases">
        <authorList>
            <person name="Malar M.C."/>
            <person name="Sen D."/>
            <person name="Tripathy S."/>
        </authorList>
    </citation>
    <scope>NUCLEOTIDE SEQUENCE</scope>
    <source>
        <strain evidence="1">BDU141951</strain>
    </source>
</reference>
<evidence type="ECO:0008006" key="2">
    <source>
        <dbReference type="Google" id="ProtNLM"/>
    </source>
</evidence>
<reference evidence="1" key="2">
    <citation type="journal article" date="2015" name="Genome Announc.">
        <title>Draft Genome Sequence of Filamentous Marine Cyanobacterium Lyngbya confervoides Strain BDU141951.</title>
        <authorList>
            <person name="Chandrababunaidu M.M."/>
            <person name="Sen D."/>
            <person name="Tripathy S."/>
        </authorList>
    </citation>
    <scope>NUCLEOTIDE SEQUENCE</scope>
    <source>
        <strain evidence="1">BDU141951</strain>
    </source>
</reference>
<sequence>MANPLKRSLRRFFRKSNQVNNEPINKVSLVVIILIDLFILTNVFWGLQDVGSWPISPQQEHPCYSEWVAYRQQTNEDKAFEFLQSALMRSQTELPLQERYRTISAEHLGQVSASCTTYAEHYDRVDTAANQQRLTAINQRESEIATLEAANRQIREQYDSTLLESLAGQPQELSINEVEASQAKQELDRNTAQIATLRSEIEALKAEVVNDADSQPILSLLMDEAEFTQLEQQYDRATFWHPTIQIFFQGLFLLPLLAIAGAVHQLAQRRNYGLVALLSWHLLVIFTVPLIVKLFQILQVGALFSVLTDLAILLLGGLQFLVSYLYILLIPLVGFGLIKFFQKVVFNPKVQAAGRVQKGRCIRCAKKLHHAETHCPHCGYGQLRECPTCHASTYRLLPHCRACGAKLT</sequence>
<proteinExistence type="predicted"/>